<comment type="caution">
    <text evidence="1">The sequence shown here is derived from an EMBL/GenBank/DDBJ whole genome shotgun (WGS) entry which is preliminary data.</text>
</comment>
<dbReference type="PANTHER" id="PTHR46148:SF59">
    <property type="entry name" value="NUCLEOTIDYLTRANSFERASE, RIBONUCLEASE H"/>
    <property type="match status" value="1"/>
</dbReference>
<sequence>MGHYSIHLRADCVAPATGNRTTTWDYLLQPTSSPTYVTLSEYHFQVKRMLNDCQVHSRSSDDDSFVGDCILGVYLCYVLDHLDMYHSDSEELICNKFRPCDVTRLVLAQVPYLFSEDAITLCSNQFPIDLEPHRTLSKIHSTFHVSNLKKCLSNEALVIPLDEIQIDDKFHFIEEPVESIDREVKHLKQSRILSLKSDGTQRENLSSHGKVKITIDLAIKVMFDDCGDGIRLVMSMVYVVGINSG</sequence>
<dbReference type="PANTHER" id="PTHR46148">
    <property type="entry name" value="CHROMO DOMAIN-CONTAINING PROTEIN"/>
    <property type="match status" value="1"/>
</dbReference>
<keyword evidence="2" id="KW-1185">Reference proteome</keyword>
<evidence type="ECO:0000313" key="1">
    <source>
        <dbReference type="EMBL" id="GJT85431.1"/>
    </source>
</evidence>
<organism evidence="1 2">
    <name type="scientific">Tanacetum coccineum</name>
    <dbReference type="NCBI Taxonomy" id="301880"/>
    <lineage>
        <taxon>Eukaryota</taxon>
        <taxon>Viridiplantae</taxon>
        <taxon>Streptophyta</taxon>
        <taxon>Embryophyta</taxon>
        <taxon>Tracheophyta</taxon>
        <taxon>Spermatophyta</taxon>
        <taxon>Magnoliopsida</taxon>
        <taxon>eudicotyledons</taxon>
        <taxon>Gunneridae</taxon>
        <taxon>Pentapetalae</taxon>
        <taxon>asterids</taxon>
        <taxon>campanulids</taxon>
        <taxon>Asterales</taxon>
        <taxon>Asteraceae</taxon>
        <taxon>Asteroideae</taxon>
        <taxon>Anthemideae</taxon>
        <taxon>Anthemidinae</taxon>
        <taxon>Tanacetum</taxon>
    </lineage>
</organism>
<dbReference type="EMBL" id="BQNB010019450">
    <property type="protein sequence ID" value="GJT85431.1"/>
    <property type="molecule type" value="Genomic_DNA"/>
</dbReference>
<gene>
    <name evidence="1" type="ORF">Tco_1067148</name>
</gene>
<reference evidence="1" key="1">
    <citation type="journal article" date="2022" name="Int. J. Mol. Sci.">
        <title>Draft Genome of Tanacetum Coccineum: Genomic Comparison of Closely Related Tanacetum-Family Plants.</title>
        <authorList>
            <person name="Yamashiro T."/>
            <person name="Shiraishi A."/>
            <person name="Nakayama K."/>
            <person name="Satake H."/>
        </authorList>
    </citation>
    <scope>NUCLEOTIDE SEQUENCE</scope>
</reference>
<evidence type="ECO:0000313" key="2">
    <source>
        <dbReference type="Proteomes" id="UP001151760"/>
    </source>
</evidence>
<name>A0ABQ5HC29_9ASTR</name>
<proteinExistence type="predicted"/>
<accession>A0ABQ5HC29</accession>
<protein>
    <recommendedName>
        <fullName evidence="3">Reverse transcriptase domain-containing protein</fullName>
    </recommendedName>
</protein>
<reference evidence="1" key="2">
    <citation type="submission" date="2022-01" db="EMBL/GenBank/DDBJ databases">
        <authorList>
            <person name="Yamashiro T."/>
            <person name="Shiraishi A."/>
            <person name="Satake H."/>
            <person name="Nakayama K."/>
        </authorList>
    </citation>
    <scope>NUCLEOTIDE SEQUENCE</scope>
</reference>
<evidence type="ECO:0008006" key="3">
    <source>
        <dbReference type="Google" id="ProtNLM"/>
    </source>
</evidence>
<dbReference type="Proteomes" id="UP001151760">
    <property type="component" value="Unassembled WGS sequence"/>
</dbReference>